<comment type="caution">
    <text evidence="1">The sequence shown here is derived from an EMBL/GenBank/DDBJ whole genome shotgun (WGS) entry which is preliminary data.</text>
</comment>
<dbReference type="EMBL" id="AWUE01019753">
    <property type="protein sequence ID" value="OMO71684.1"/>
    <property type="molecule type" value="Genomic_DNA"/>
</dbReference>
<keyword evidence="2" id="KW-1185">Reference proteome</keyword>
<dbReference type="AlphaFoldDB" id="A0A1R3HMY9"/>
<evidence type="ECO:0000313" key="2">
    <source>
        <dbReference type="Proteomes" id="UP000187203"/>
    </source>
</evidence>
<organism evidence="1 2">
    <name type="scientific">Corchorus olitorius</name>
    <dbReference type="NCBI Taxonomy" id="93759"/>
    <lineage>
        <taxon>Eukaryota</taxon>
        <taxon>Viridiplantae</taxon>
        <taxon>Streptophyta</taxon>
        <taxon>Embryophyta</taxon>
        <taxon>Tracheophyta</taxon>
        <taxon>Spermatophyta</taxon>
        <taxon>Magnoliopsida</taxon>
        <taxon>eudicotyledons</taxon>
        <taxon>Gunneridae</taxon>
        <taxon>Pentapetalae</taxon>
        <taxon>rosids</taxon>
        <taxon>malvids</taxon>
        <taxon>Malvales</taxon>
        <taxon>Malvaceae</taxon>
        <taxon>Grewioideae</taxon>
        <taxon>Apeibeae</taxon>
        <taxon>Corchorus</taxon>
    </lineage>
</organism>
<gene>
    <name evidence="1" type="ORF">COLO4_28105</name>
</gene>
<sequence length="78" mass="8454">MALKRSMVLAAPCGVMALEPPSSIPVRENLNVWSTSDVKESGWYVLWSVNYSAERRQMKGGVGGVAGTVNAGERRCLK</sequence>
<dbReference type="Proteomes" id="UP000187203">
    <property type="component" value="Unassembled WGS sequence"/>
</dbReference>
<accession>A0A1R3HMY9</accession>
<evidence type="ECO:0000313" key="1">
    <source>
        <dbReference type="EMBL" id="OMO71684.1"/>
    </source>
</evidence>
<proteinExistence type="predicted"/>
<protein>
    <submittedName>
        <fullName evidence="1">Uncharacterized protein</fullName>
    </submittedName>
</protein>
<name>A0A1R3HMY9_9ROSI</name>
<reference evidence="2" key="1">
    <citation type="submission" date="2013-09" db="EMBL/GenBank/DDBJ databases">
        <title>Corchorus olitorius genome sequencing.</title>
        <authorList>
            <person name="Alam M."/>
            <person name="Haque M.S."/>
            <person name="Islam M.S."/>
            <person name="Emdad E.M."/>
            <person name="Islam M.M."/>
            <person name="Ahmed B."/>
            <person name="Halim A."/>
            <person name="Hossen Q.M.M."/>
            <person name="Hossain M.Z."/>
            <person name="Ahmed R."/>
            <person name="Khan M.M."/>
            <person name="Islam R."/>
            <person name="Rashid M.M."/>
            <person name="Khan S.A."/>
            <person name="Rahman M.S."/>
            <person name="Alam M."/>
            <person name="Yahiya A.S."/>
            <person name="Khan M.S."/>
            <person name="Azam M.S."/>
            <person name="Haque T."/>
            <person name="Lashkar M.Z.H."/>
            <person name="Akhand A.I."/>
            <person name="Morshed G."/>
            <person name="Roy S."/>
            <person name="Uddin K.S."/>
            <person name="Rabeya T."/>
            <person name="Hossain A.S."/>
            <person name="Chowdhury A."/>
            <person name="Snigdha A.R."/>
            <person name="Mortoza M.S."/>
            <person name="Matin S.A."/>
            <person name="Hoque S.M.E."/>
            <person name="Islam M.K."/>
            <person name="Roy D.K."/>
            <person name="Haider R."/>
            <person name="Moosa M.M."/>
            <person name="Elias S.M."/>
            <person name="Hasan A.M."/>
            <person name="Jahan S."/>
            <person name="Shafiuddin M."/>
            <person name="Mahmood N."/>
            <person name="Shommy N.S."/>
        </authorList>
    </citation>
    <scope>NUCLEOTIDE SEQUENCE [LARGE SCALE GENOMIC DNA]</scope>
    <source>
        <strain evidence="2">cv. O-4</strain>
    </source>
</reference>